<dbReference type="InterPro" id="IPR037225">
    <property type="entry name" value="Nuo51_FMN-bd_sf"/>
</dbReference>
<dbReference type="PANTHER" id="PTHR11780:SF10">
    <property type="entry name" value="NADH DEHYDROGENASE [UBIQUINONE] FLAVOPROTEIN 1, MITOCHONDRIAL"/>
    <property type="match status" value="1"/>
</dbReference>
<evidence type="ECO:0000256" key="9">
    <source>
        <dbReference type="ARBA" id="ARBA00023014"/>
    </source>
</evidence>
<evidence type="ECO:0000256" key="5">
    <source>
        <dbReference type="ARBA" id="ARBA00022630"/>
    </source>
</evidence>
<organism evidence="11 12">
    <name type="scientific">Nocardiopsis mangrovi</name>
    <dbReference type="NCBI Taxonomy" id="1179818"/>
    <lineage>
        <taxon>Bacteria</taxon>
        <taxon>Bacillati</taxon>
        <taxon>Actinomycetota</taxon>
        <taxon>Actinomycetes</taxon>
        <taxon>Streptosporangiales</taxon>
        <taxon>Nocardiopsidaceae</taxon>
        <taxon>Nocardiopsis</taxon>
    </lineage>
</organism>
<dbReference type="Pfam" id="PF10589">
    <property type="entry name" value="NADH_4Fe-4S"/>
    <property type="match status" value="1"/>
</dbReference>
<protein>
    <submittedName>
        <fullName evidence="11">NADH-ubiquinone oxidoreductase-F iron-sulfur binding region domain-containing protein</fullName>
    </submittedName>
</protein>
<evidence type="ECO:0000313" key="11">
    <source>
        <dbReference type="EMBL" id="MFC4563585.1"/>
    </source>
</evidence>
<evidence type="ECO:0000256" key="1">
    <source>
        <dbReference type="ARBA" id="ARBA00001917"/>
    </source>
</evidence>
<evidence type="ECO:0000256" key="2">
    <source>
        <dbReference type="ARBA" id="ARBA00001966"/>
    </source>
</evidence>
<evidence type="ECO:0000256" key="6">
    <source>
        <dbReference type="ARBA" id="ARBA00022643"/>
    </source>
</evidence>
<dbReference type="Gene3D" id="3.40.50.11540">
    <property type="entry name" value="NADH-ubiquinone oxidoreductase 51kDa subunit"/>
    <property type="match status" value="1"/>
</dbReference>
<evidence type="ECO:0000256" key="3">
    <source>
        <dbReference type="ARBA" id="ARBA00007523"/>
    </source>
</evidence>
<comment type="caution">
    <text evidence="11">The sequence shown here is derived from an EMBL/GenBank/DDBJ whole genome shotgun (WGS) entry which is preliminary data.</text>
</comment>
<dbReference type="SUPFAM" id="SSF54862">
    <property type="entry name" value="4Fe-4S ferredoxins"/>
    <property type="match status" value="1"/>
</dbReference>
<dbReference type="InterPro" id="IPR019575">
    <property type="entry name" value="Nuop51_4Fe4S-bd"/>
</dbReference>
<dbReference type="PANTHER" id="PTHR11780">
    <property type="entry name" value="NADH-UBIQUINONE OXIDOREDUCTASE FLAVOPROTEIN 1 NDUFV1"/>
    <property type="match status" value="1"/>
</dbReference>
<reference evidence="12" key="1">
    <citation type="journal article" date="2019" name="Int. J. Syst. Evol. Microbiol.">
        <title>The Global Catalogue of Microorganisms (GCM) 10K type strain sequencing project: providing services to taxonomists for standard genome sequencing and annotation.</title>
        <authorList>
            <consortium name="The Broad Institute Genomics Platform"/>
            <consortium name="The Broad Institute Genome Sequencing Center for Infectious Disease"/>
            <person name="Wu L."/>
            <person name="Ma J."/>
        </authorList>
    </citation>
    <scope>NUCLEOTIDE SEQUENCE [LARGE SCALE GENOMIC DNA]</scope>
    <source>
        <strain evidence="12">XZYJ18</strain>
    </source>
</reference>
<keyword evidence="7" id="KW-0479">Metal-binding</keyword>
<keyword evidence="4" id="KW-0004">4Fe-4S</keyword>
<proteinExistence type="inferred from homology"/>
<keyword evidence="12" id="KW-1185">Reference proteome</keyword>
<name>A0ABV9DXN6_9ACTN</name>
<evidence type="ECO:0000256" key="7">
    <source>
        <dbReference type="ARBA" id="ARBA00022723"/>
    </source>
</evidence>
<dbReference type="InterPro" id="IPR050837">
    <property type="entry name" value="ComplexI_51kDa_subunit"/>
</dbReference>
<comment type="similarity">
    <text evidence="3">Belongs to the complex I 51 kDa subunit family.</text>
</comment>
<comment type="cofactor">
    <cofactor evidence="2">
        <name>[4Fe-4S] cluster</name>
        <dbReference type="ChEBI" id="CHEBI:49883"/>
    </cofactor>
</comment>
<dbReference type="Proteomes" id="UP001595923">
    <property type="component" value="Unassembled WGS sequence"/>
</dbReference>
<sequence length="492" mass="51070">MIFEPGEEALTVRNIGPARITSGLETRTRLGILEHRAVHGTPPQLPPDDLMALAGVADLRGRGGAGFPFARKYAAVLRSAHRRQSPVRVVVNATEGEPAARKDEMLLTRAPHLVLDGAELAAWSLNAPEVIVGVADGPGERSLLEAIDERDSDLAFHVVRVPERFISGEGGALVRAINGQVPIPPGRKVRAADSGVGGVPTLLSNAETYAQLALIAQLGADLYTAVGIPTEPGTVLLTVSVPGNGDPTIVETPTGVLLRDVLELCGTTAGRGVLIGGYHGAWLSADAANTVRVSRAGMKAAGAALGAGIVAPLSEDACPLEETARVLHYMAGESADQCGPCFRGLPELARTFSELAAGEGEPEAVLKAALIGEGRGACSHPDGTARFARSALAAFPDEIAIHAAAGSCNPRTKKVLPLSTVTTGASKMLLDWSRCDGHGLCSVLAPDLVQLDGNGYPQKTVMAVPEKFRDTAEKAVEMCPALALRIDEATAP</sequence>
<evidence type="ECO:0000256" key="8">
    <source>
        <dbReference type="ARBA" id="ARBA00023004"/>
    </source>
</evidence>
<evidence type="ECO:0000256" key="4">
    <source>
        <dbReference type="ARBA" id="ARBA00022485"/>
    </source>
</evidence>
<keyword evidence="6" id="KW-0288">FMN</keyword>
<dbReference type="SUPFAM" id="SSF142984">
    <property type="entry name" value="Nqo1 middle domain-like"/>
    <property type="match status" value="1"/>
</dbReference>
<dbReference type="SUPFAM" id="SSF140490">
    <property type="entry name" value="Nqo1C-terminal domain-like"/>
    <property type="match status" value="1"/>
</dbReference>
<feature type="domain" description="NADH-ubiquinone oxidoreductase 51kDa subunit iron-sulphur binding" evidence="10">
    <location>
        <begin position="320"/>
        <end position="365"/>
    </location>
</feature>
<dbReference type="RefSeq" id="WP_378576018.1">
    <property type="nucleotide sequence ID" value="NZ_JBHSFQ010000016.1"/>
</dbReference>
<keyword evidence="8" id="KW-0408">Iron</keyword>
<accession>A0ABV9DXN6</accession>
<dbReference type="SUPFAM" id="SSF142019">
    <property type="entry name" value="Nqo1 FMN-binding domain-like"/>
    <property type="match status" value="1"/>
</dbReference>
<gene>
    <name evidence="11" type="ORF">ACFO4E_17090</name>
</gene>
<keyword evidence="5" id="KW-0285">Flavoprotein</keyword>
<keyword evidence="9" id="KW-0411">Iron-sulfur</keyword>
<dbReference type="InterPro" id="IPR037207">
    <property type="entry name" value="Nuop51_4Fe4S-bd_sf"/>
</dbReference>
<evidence type="ECO:0000259" key="10">
    <source>
        <dbReference type="SMART" id="SM00928"/>
    </source>
</evidence>
<dbReference type="Pfam" id="PF01512">
    <property type="entry name" value="Complex1_51K"/>
    <property type="match status" value="1"/>
</dbReference>
<dbReference type="EMBL" id="JBHSFQ010000016">
    <property type="protein sequence ID" value="MFC4563585.1"/>
    <property type="molecule type" value="Genomic_DNA"/>
</dbReference>
<dbReference type="SMART" id="SM00928">
    <property type="entry name" value="NADH_4Fe-4S"/>
    <property type="match status" value="1"/>
</dbReference>
<dbReference type="Gene3D" id="3.10.20.600">
    <property type="match status" value="1"/>
</dbReference>
<dbReference type="Pfam" id="PF13459">
    <property type="entry name" value="Fer4_15"/>
    <property type="match status" value="1"/>
</dbReference>
<dbReference type="Gene3D" id="1.20.1440.230">
    <property type="entry name" value="NADH-ubiquinone oxidoreductase 51kDa subunit, iron-sulphur binding domain"/>
    <property type="match status" value="1"/>
</dbReference>
<evidence type="ECO:0000313" key="12">
    <source>
        <dbReference type="Proteomes" id="UP001595923"/>
    </source>
</evidence>
<comment type="cofactor">
    <cofactor evidence="1">
        <name>FMN</name>
        <dbReference type="ChEBI" id="CHEBI:58210"/>
    </cofactor>
</comment>
<dbReference type="Gene3D" id="3.30.70.20">
    <property type="match status" value="1"/>
</dbReference>
<dbReference type="InterPro" id="IPR011538">
    <property type="entry name" value="Nuo51_FMN-bd"/>
</dbReference>